<evidence type="ECO:0000256" key="1">
    <source>
        <dbReference type="SAM" id="MobiDB-lite"/>
    </source>
</evidence>
<dbReference type="OrthoDB" id="6614514at2759"/>
<comment type="caution">
    <text evidence="2">The sequence shown here is derived from an EMBL/GenBank/DDBJ whole genome shotgun (WGS) entry which is preliminary data.</text>
</comment>
<feature type="region of interest" description="Disordered" evidence="1">
    <location>
        <begin position="17"/>
        <end position="78"/>
    </location>
</feature>
<evidence type="ECO:0000313" key="2">
    <source>
        <dbReference type="EMBL" id="KAF3837849.1"/>
    </source>
</evidence>
<proteinExistence type="predicted"/>
<feature type="compositionally biased region" description="Polar residues" evidence="1">
    <location>
        <begin position="17"/>
        <end position="28"/>
    </location>
</feature>
<reference evidence="2 3" key="1">
    <citation type="submission" date="2020-03" db="EMBL/GenBank/DDBJ databases">
        <title>Dissostichus mawsoni Genome sequencing and assembly.</title>
        <authorList>
            <person name="Park H."/>
        </authorList>
    </citation>
    <scope>NUCLEOTIDE SEQUENCE [LARGE SCALE GENOMIC DNA]</scope>
    <source>
        <strain evidence="2">DM0001</strain>
        <tissue evidence="2">Muscle</tissue>
    </source>
</reference>
<keyword evidence="3" id="KW-1185">Reference proteome</keyword>
<sequence length="146" mass="14693">MDIRKFFKANIKTNPDATTNTCQDKVTTSKPGSAGGKSGAAGGKPGAGQCGRGGVAGGKPGAEPGSAGGAGSGERRAGSRASQCPTYFLEQCGLYRLLIVAQGYDGAAIIMSGHVNGVQQKTTPGSPVSYLHPCMAHKLNLVLVDA</sequence>
<protein>
    <submittedName>
        <fullName evidence="2">Uncharacterized protein</fullName>
    </submittedName>
</protein>
<dbReference type="Proteomes" id="UP000518266">
    <property type="component" value="Unassembled WGS sequence"/>
</dbReference>
<dbReference type="AlphaFoldDB" id="A0A7J5XMR0"/>
<name>A0A7J5XMR0_DISMA</name>
<feature type="compositionally biased region" description="Gly residues" evidence="1">
    <location>
        <begin position="33"/>
        <end position="72"/>
    </location>
</feature>
<accession>A0A7J5XMR0</accession>
<organism evidence="2 3">
    <name type="scientific">Dissostichus mawsoni</name>
    <name type="common">Antarctic cod</name>
    <dbReference type="NCBI Taxonomy" id="36200"/>
    <lineage>
        <taxon>Eukaryota</taxon>
        <taxon>Metazoa</taxon>
        <taxon>Chordata</taxon>
        <taxon>Craniata</taxon>
        <taxon>Vertebrata</taxon>
        <taxon>Euteleostomi</taxon>
        <taxon>Actinopterygii</taxon>
        <taxon>Neopterygii</taxon>
        <taxon>Teleostei</taxon>
        <taxon>Neoteleostei</taxon>
        <taxon>Acanthomorphata</taxon>
        <taxon>Eupercaria</taxon>
        <taxon>Perciformes</taxon>
        <taxon>Notothenioidei</taxon>
        <taxon>Nototheniidae</taxon>
        <taxon>Dissostichus</taxon>
    </lineage>
</organism>
<dbReference type="EMBL" id="JAAKFY010000022">
    <property type="protein sequence ID" value="KAF3837849.1"/>
    <property type="molecule type" value="Genomic_DNA"/>
</dbReference>
<evidence type="ECO:0000313" key="3">
    <source>
        <dbReference type="Proteomes" id="UP000518266"/>
    </source>
</evidence>
<gene>
    <name evidence="2" type="ORF">F7725_009617</name>
</gene>